<reference evidence="4" key="1">
    <citation type="submission" date="2016-10" db="EMBL/GenBank/DDBJ databases">
        <authorList>
            <person name="Varghese N."/>
            <person name="Submissions S."/>
        </authorList>
    </citation>
    <scope>NUCLEOTIDE SEQUENCE [LARGE SCALE GENOMIC DNA]</scope>
    <source>
        <strain evidence="4">KPR-1</strain>
    </source>
</reference>
<feature type="domain" description="DUF3071" evidence="2">
    <location>
        <begin position="1"/>
        <end position="165"/>
    </location>
</feature>
<keyword evidence="4" id="KW-1185">Reference proteome</keyword>
<evidence type="ECO:0000313" key="4">
    <source>
        <dbReference type="Proteomes" id="UP000199288"/>
    </source>
</evidence>
<feature type="compositionally biased region" description="Acidic residues" evidence="1">
    <location>
        <begin position="208"/>
        <end position="217"/>
    </location>
</feature>
<dbReference type="NCBIfam" id="NF040712">
    <property type="entry name" value="SepH"/>
    <property type="match status" value="1"/>
</dbReference>
<feature type="region of interest" description="Disordered" evidence="1">
    <location>
        <begin position="180"/>
        <end position="325"/>
    </location>
</feature>
<feature type="compositionally biased region" description="Basic and acidic residues" evidence="1">
    <location>
        <begin position="224"/>
        <end position="237"/>
    </location>
</feature>
<dbReference type="OrthoDB" id="5180791at2"/>
<dbReference type="EMBL" id="FNQV01000002">
    <property type="protein sequence ID" value="SDZ85200.1"/>
    <property type="molecule type" value="Genomic_DNA"/>
</dbReference>
<dbReference type="RefSeq" id="WP_092561467.1">
    <property type="nucleotide sequence ID" value="NZ_FNQV01000002.1"/>
</dbReference>
<dbReference type="Pfam" id="PF11268">
    <property type="entry name" value="DUF3071"/>
    <property type="match status" value="1"/>
</dbReference>
<name>A0A1H3WE10_9ACTO</name>
<sequence>MTKLNFVSLQSDGTHIVLSDDNGKTYHLPITPELRHALRRPSPVVQSTPASGTPSLRPRDIQAMLRAGASVEEVAANGNVSEEHVRRYEGPIVAERDWAIQQARECTVGHELGAPTLGEIVVDRLAERGVDTDSLRWHAFRESTEPWNVTVSFTAGGKERVARWRLDIAARSVKAMEDEARWLSETDSASPRARRHVRSFDPLVDSADSPDEGEESSEQNTESLLDHLAKNRGRRPEPSPFGASDETSDLFFGGGDDIPAAHPSRPEEANDAVVLSFPDREPEPPGENELDIEVERPEKPKKSKKSGRRSVPSWDEIVFGGKSDS</sequence>
<dbReference type="Proteomes" id="UP000199288">
    <property type="component" value="Unassembled WGS sequence"/>
</dbReference>
<proteinExistence type="predicted"/>
<gene>
    <name evidence="3" type="ORF">SAMN02910418_00400</name>
</gene>
<organism evidence="3 4">
    <name type="scientific">Bowdeniella nasicola</name>
    <dbReference type="NCBI Taxonomy" id="208480"/>
    <lineage>
        <taxon>Bacteria</taxon>
        <taxon>Bacillati</taxon>
        <taxon>Actinomycetota</taxon>
        <taxon>Actinomycetes</taxon>
        <taxon>Actinomycetales</taxon>
        <taxon>Actinomycetaceae</taxon>
        <taxon>Bowdeniella</taxon>
    </lineage>
</organism>
<evidence type="ECO:0000313" key="3">
    <source>
        <dbReference type="EMBL" id="SDZ85200.1"/>
    </source>
</evidence>
<protein>
    <recommendedName>
        <fullName evidence="2">DUF3071 domain-containing protein</fullName>
    </recommendedName>
</protein>
<dbReference type="InterPro" id="IPR021421">
    <property type="entry name" value="DUF3071"/>
</dbReference>
<dbReference type="AlphaFoldDB" id="A0A1H3WE10"/>
<dbReference type="InterPro" id="IPR047682">
    <property type="entry name" value="SepH-like"/>
</dbReference>
<evidence type="ECO:0000259" key="2">
    <source>
        <dbReference type="Pfam" id="PF11268"/>
    </source>
</evidence>
<evidence type="ECO:0000256" key="1">
    <source>
        <dbReference type="SAM" id="MobiDB-lite"/>
    </source>
</evidence>
<accession>A0A1H3WE10</accession>